<evidence type="ECO:0000259" key="2">
    <source>
        <dbReference type="Pfam" id="PF13635"/>
    </source>
</evidence>
<protein>
    <submittedName>
        <fullName evidence="3">ATP-binding protein</fullName>
    </submittedName>
</protein>
<accession>A0A4Z0D367</accession>
<keyword evidence="3" id="KW-0547">Nucleotide-binding</keyword>
<dbReference type="InterPro" id="IPR041682">
    <property type="entry name" value="AAA_14"/>
</dbReference>
<keyword evidence="3" id="KW-0067">ATP-binding</keyword>
<feature type="domain" description="AAA" evidence="1">
    <location>
        <begin position="23"/>
        <end position="89"/>
    </location>
</feature>
<dbReference type="OrthoDB" id="128089at2"/>
<proteinExistence type="predicted"/>
<dbReference type="EMBL" id="SRIB01000006">
    <property type="protein sequence ID" value="TFZ40190.1"/>
    <property type="molecule type" value="Genomic_DNA"/>
</dbReference>
<dbReference type="PANTHER" id="PTHR43566">
    <property type="entry name" value="CONSERVED PROTEIN"/>
    <property type="match status" value="1"/>
</dbReference>
<feature type="domain" description="DUF4143" evidence="2">
    <location>
        <begin position="155"/>
        <end position="319"/>
    </location>
</feature>
<evidence type="ECO:0000259" key="1">
    <source>
        <dbReference type="Pfam" id="PF13173"/>
    </source>
</evidence>
<organism evidence="3 4">
    <name type="scientific">Soehngenia longivitae</name>
    <dbReference type="NCBI Taxonomy" id="2562294"/>
    <lineage>
        <taxon>Bacteria</taxon>
        <taxon>Bacillati</taxon>
        <taxon>Bacillota</taxon>
        <taxon>Tissierellia</taxon>
        <taxon>Tissierellales</taxon>
        <taxon>Tissierellaceae</taxon>
        <taxon>Soehngenia</taxon>
    </lineage>
</organism>
<dbReference type="Proteomes" id="UP000298381">
    <property type="component" value="Unassembled WGS sequence"/>
</dbReference>
<name>A0A4Z0D367_9FIRM</name>
<dbReference type="InterPro" id="IPR025420">
    <property type="entry name" value="DUF4143"/>
</dbReference>
<gene>
    <name evidence="3" type="ORF">E4100_05090</name>
</gene>
<keyword evidence="4" id="KW-1185">Reference proteome</keyword>
<dbReference type="GO" id="GO:0005524">
    <property type="term" value="F:ATP binding"/>
    <property type="evidence" value="ECO:0007669"/>
    <property type="project" value="UniProtKB-KW"/>
</dbReference>
<evidence type="ECO:0000313" key="4">
    <source>
        <dbReference type="Proteomes" id="UP000298381"/>
    </source>
</evidence>
<dbReference type="AlphaFoldDB" id="A0A4Z0D367"/>
<dbReference type="PANTHER" id="PTHR43566:SF1">
    <property type="entry name" value="AAA+ ATPASE DOMAIN-CONTAINING PROTEIN"/>
    <property type="match status" value="1"/>
</dbReference>
<sequence>MGDPAGNFQNKSLAKIDPKLVLEGDTPRLIDEWQEVPELWDAVRFEVDRRGKKGQFILTGSATPAQKGILHSGAGRISTLRMRPMSLYESKDSSGLISFFEICNGNYKNIGVDEASLDWIINLIIRGGWPGSLGIEASEYTTLAREYLNATINHDIYRLEGINRNTRKMNLLLRSLARNESTTVSMRTLRQDIREHEEDDLDEDTISTYLTLFERMFLIENQKAFSSNIRSSTKLKKMDKRHFVDPSLACALLNATPKMLINDLNTLGFLFEALCERDLRIYAESFNGKLYHYQDYNGDEIDSVVELENGDWIAIEIKLGSNQIDEAANTLIRIKNKVIADGGKPPKVMCVVCGICKAAYLRDDGVYVVPITALKP</sequence>
<dbReference type="Pfam" id="PF13635">
    <property type="entry name" value="DUF4143"/>
    <property type="match status" value="1"/>
</dbReference>
<comment type="caution">
    <text evidence="3">The sequence shown here is derived from an EMBL/GenBank/DDBJ whole genome shotgun (WGS) entry which is preliminary data.</text>
</comment>
<reference evidence="3 4" key="1">
    <citation type="submission" date="2019-03" db="EMBL/GenBank/DDBJ databases">
        <title>Draft genome sequence data and analysis of a Fermenting Bacterium, Soehngenia longevitae strain 1933PT, isolated from petroleum reservoir in Azerbaijan.</title>
        <authorList>
            <person name="Grouzdev D.S."/>
            <person name="Bidzhieva S.K."/>
            <person name="Sokolova D.S."/>
            <person name="Tourova T.P."/>
            <person name="Poltaraus A.B."/>
            <person name="Nazina T.N."/>
        </authorList>
    </citation>
    <scope>NUCLEOTIDE SEQUENCE [LARGE SCALE GENOMIC DNA]</scope>
    <source>
        <strain evidence="3 4">1933P</strain>
    </source>
</reference>
<dbReference type="Pfam" id="PF13173">
    <property type="entry name" value="AAA_14"/>
    <property type="match status" value="1"/>
</dbReference>
<evidence type="ECO:0000313" key="3">
    <source>
        <dbReference type="EMBL" id="TFZ40190.1"/>
    </source>
</evidence>